<sequence length="326" mass="34284">MPGGTSAWWAFAEAGKRGTVLDAQEPGYADRLARLLDAAQVLLTSEGPAALRDRGLDPEHLRARHPGLVHVSVSPYGLDGPYADRPATDLTLLAAGGLLSLAGDPDREPVRPFGTQTAVMASLHATVGALIAVLVQEESGQGQTVDVSAQEAVAHSLENAVQYADLEGVVRHRAGSAPTEAGTGLFTCRDGWVYLVCGLGGYPLGWDGLIAWLDAEGVAGADRLRAPQWQESAWRKSVEAVAEFRVIFEGFAAGRGKQELYEAGQRFGVSIAPVSTPDDLLTSPQLTQRGFFREIDVDGAPVVFPGAPYRFAGAEVGPQGGPPPAP</sequence>
<evidence type="ECO:0000256" key="2">
    <source>
        <dbReference type="ARBA" id="ARBA00022679"/>
    </source>
</evidence>
<dbReference type="SUPFAM" id="SSF89796">
    <property type="entry name" value="CoA-transferase family III (CaiB/BaiF)"/>
    <property type="match status" value="1"/>
</dbReference>
<organism evidence="3 4">
    <name type="scientific">Amycolatopsis thermophila</name>
    <dbReference type="NCBI Taxonomy" id="206084"/>
    <lineage>
        <taxon>Bacteria</taxon>
        <taxon>Bacillati</taxon>
        <taxon>Actinomycetota</taxon>
        <taxon>Actinomycetes</taxon>
        <taxon>Pseudonocardiales</taxon>
        <taxon>Pseudonocardiaceae</taxon>
        <taxon>Amycolatopsis</taxon>
    </lineage>
</organism>
<dbReference type="GO" id="GO:0033877">
    <property type="term" value="F:succinyl-CoA:(R)-benzylsuccinate CoA-transferase activity"/>
    <property type="evidence" value="ECO:0007669"/>
    <property type="project" value="UniProtKB-EC"/>
</dbReference>
<gene>
    <name evidence="3" type="ORF">FB470_005482</name>
</gene>
<name>A0ABU0F263_9PSEU</name>
<dbReference type="InterPro" id="IPR050509">
    <property type="entry name" value="CoA-transferase_III"/>
</dbReference>
<dbReference type="Proteomes" id="UP001229651">
    <property type="component" value="Unassembled WGS sequence"/>
</dbReference>
<evidence type="ECO:0000256" key="1">
    <source>
        <dbReference type="ARBA" id="ARBA00008383"/>
    </source>
</evidence>
<dbReference type="Gene3D" id="3.40.50.10540">
    <property type="entry name" value="Crotonobetainyl-coa:carnitine coa-transferase, domain 1"/>
    <property type="match status" value="1"/>
</dbReference>
<dbReference type="PANTHER" id="PTHR48228:SF6">
    <property type="entry name" value="L-CARNITINE COA-TRANSFERASE"/>
    <property type="match status" value="1"/>
</dbReference>
<dbReference type="InterPro" id="IPR023606">
    <property type="entry name" value="CoA-Trfase_III_dom_1_sf"/>
</dbReference>
<dbReference type="EMBL" id="JAUSUT010000001">
    <property type="protein sequence ID" value="MDQ0381488.1"/>
    <property type="molecule type" value="Genomic_DNA"/>
</dbReference>
<dbReference type="PANTHER" id="PTHR48228">
    <property type="entry name" value="SUCCINYL-COA--D-CITRAMALATE COA-TRANSFERASE"/>
    <property type="match status" value="1"/>
</dbReference>
<protein>
    <submittedName>
        <fullName evidence="3">Benzylsuccinate CoA-transferase BbsE subunit</fullName>
        <ecNumber evidence="3">2.8.3.15</ecNumber>
    </submittedName>
</protein>
<evidence type="ECO:0000313" key="3">
    <source>
        <dbReference type="EMBL" id="MDQ0381488.1"/>
    </source>
</evidence>
<dbReference type="InterPro" id="IPR003673">
    <property type="entry name" value="CoA-Trfase_fam_III"/>
</dbReference>
<dbReference type="Pfam" id="PF02515">
    <property type="entry name" value="CoA_transf_3"/>
    <property type="match status" value="1"/>
</dbReference>
<keyword evidence="4" id="KW-1185">Reference proteome</keyword>
<keyword evidence="2 3" id="KW-0808">Transferase</keyword>
<dbReference type="EC" id="2.8.3.15" evidence="3"/>
<proteinExistence type="inferred from homology"/>
<comment type="similarity">
    <text evidence="1">Belongs to the CoA-transferase III family.</text>
</comment>
<comment type="caution">
    <text evidence="3">The sequence shown here is derived from an EMBL/GenBank/DDBJ whole genome shotgun (WGS) entry which is preliminary data.</text>
</comment>
<dbReference type="InterPro" id="IPR044855">
    <property type="entry name" value="CoA-Trfase_III_dom3_sf"/>
</dbReference>
<dbReference type="Gene3D" id="3.30.1540.10">
    <property type="entry name" value="formyl-coa transferase, domain 3"/>
    <property type="match status" value="1"/>
</dbReference>
<reference evidence="3 4" key="1">
    <citation type="submission" date="2023-07" db="EMBL/GenBank/DDBJ databases">
        <title>Sequencing the genomes of 1000 actinobacteria strains.</title>
        <authorList>
            <person name="Klenk H.-P."/>
        </authorList>
    </citation>
    <scope>NUCLEOTIDE SEQUENCE [LARGE SCALE GENOMIC DNA]</scope>
    <source>
        <strain evidence="3 4">DSM 45805</strain>
    </source>
</reference>
<accession>A0ABU0F263</accession>
<evidence type="ECO:0000313" key="4">
    <source>
        <dbReference type="Proteomes" id="UP001229651"/>
    </source>
</evidence>